<dbReference type="Proteomes" id="UP000314251">
    <property type="component" value="Unassembled WGS sequence"/>
</dbReference>
<dbReference type="EMBL" id="VDLY02000019">
    <property type="protein sequence ID" value="KAB8161428.1"/>
    <property type="molecule type" value="Genomic_DNA"/>
</dbReference>
<organism evidence="2 3">
    <name type="scientific">Streptomyces mimosae</name>
    <dbReference type="NCBI Taxonomy" id="2586635"/>
    <lineage>
        <taxon>Bacteria</taxon>
        <taxon>Bacillati</taxon>
        <taxon>Actinomycetota</taxon>
        <taxon>Actinomycetes</taxon>
        <taxon>Kitasatosporales</taxon>
        <taxon>Streptomycetaceae</taxon>
        <taxon>Streptomyces</taxon>
    </lineage>
</organism>
<evidence type="ECO:0000313" key="2">
    <source>
        <dbReference type="EMBL" id="KAB8161428.1"/>
    </source>
</evidence>
<sequence>MLTSSSGRPPPTCWSRLAAISARFCRTGSAPLAFWSPCAGGTEEAPAVGGAGRGSPSLGSGRLLPATQVWPSQYRM</sequence>
<proteinExistence type="predicted"/>
<keyword evidence="3" id="KW-1185">Reference proteome</keyword>
<feature type="region of interest" description="Disordered" evidence="1">
    <location>
        <begin position="44"/>
        <end position="63"/>
    </location>
</feature>
<name>A0A5N6A264_9ACTN</name>
<evidence type="ECO:0000313" key="3">
    <source>
        <dbReference type="Proteomes" id="UP000314251"/>
    </source>
</evidence>
<dbReference type="AlphaFoldDB" id="A0A5N6A264"/>
<feature type="compositionally biased region" description="Low complexity" evidence="1">
    <location>
        <begin position="54"/>
        <end position="63"/>
    </location>
</feature>
<gene>
    <name evidence="2" type="ORF">FH607_025480</name>
</gene>
<reference evidence="2" key="1">
    <citation type="submission" date="2019-10" db="EMBL/GenBank/DDBJ databases">
        <title>Nonomuraea sp. nov., isolated from Phyllanthus amarus.</title>
        <authorList>
            <person name="Klykleung N."/>
            <person name="Tanasupawat S."/>
        </authorList>
    </citation>
    <scope>NUCLEOTIDE SEQUENCE [LARGE SCALE GENOMIC DNA]</scope>
    <source>
        <strain evidence="2">3MP-10</strain>
    </source>
</reference>
<accession>A0A5N6A264</accession>
<evidence type="ECO:0000256" key="1">
    <source>
        <dbReference type="SAM" id="MobiDB-lite"/>
    </source>
</evidence>
<protein>
    <submittedName>
        <fullName evidence="2">Uncharacterized protein</fullName>
    </submittedName>
</protein>
<comment type="caution">
    <text evidence="2">The sequence shown here is derived from an EMBL/GenBank/DDBJ whole genome shotgun (WGS) entry which is preliminary data.</text>
</comment>